<feature type="compositionally biased region" description="Polar residues" evidence="1">
    <location>
        <begin position="84"/>
        <end position="100"/>
    </location>
</feature>
<dbReference type="EMBL" id="JBCAWK010000003">
    <property type="protein sequence ID" value="KAK8864190.1"/>
    <property type="molecule type" value="Genomic_DNA"/>
</dbReference>
<reference evidence="2 3" key="1">
    <citation type="journal article" date="2024" name="bioRxiv">
        <title>Comparative genomics of Cryptococcus and Kwoniella reveals pathogenesis evolution and contrasting karyotype dynamics via intercentromeric recombination or chromosome fusion.</title>
        <authorList>
            <person name="Coelho M.A."/>
            <person name="David-Palma M."/>
            <person name="Shea T."/>
            <person name="Bowers K."/>
            <person name="McGinley-Smith S."/>
            <person name="Mohammad A.W."/>
            <person name="Gnirke A."/>
            <person name="Yurkov A.M."/>
            <person name="Nowrousian M."/>
            <person name="Sun S."/>
            <person name="Cuomo C.A."/>
            <person name="Heitman J."/>
        </authorList>
    </citation>
    <scope>NUCLEOTIDE SEQUENCE [LARGE SCALE GENOMIC DNA]</scope>
    <source>
        <strain evidence="2 3">CBS 13917</strain>
    </source>
</reference>
<dbReference type="AlphaFoldDB" id="A0AAW0Z257"/>
<dbReference type="RefSeq" id="XP_066804486.1">
    <property type="nucleotide sequence ID" value="XM_066944563.1"/>
</dbReference>
<dbReference type="PANTHER" id="PTHR40460:SF1">
    <property type="entry name" value="CSBD-LIKE DOMAIN-CONTAINING PROTEIN"/>
    <property type="match status" value="1"/>
</dbReference>
<comment type="caution">
    <text evidence="2">The sequence shown here is derived from an EMBL/GenBank/DDBJ whole genome shotgun (WGS) entry which is preliminary data.</text>
</comment>
<name>A0AAW0Z257_9TREE</name>
<proteinExistence type="predicted"/>
<keyword evidence="3" id="KW-1185">Reference proteome</keyword>
<dbReference type="PANTHER" id="PTHR40460">
    <property type="entry name" value="CHROMOSOME 1, WHOLE GENOME SHOTGUN SEQUENCE"/>
    <property type="match status" value="1"/>
</dbReference>
<dbReference type="KEGG" id="kne:92178695"/>
<dbReference type="GeneID" id="92178695"/>
<accession>A0AAW0Z257</accession>
<dbReference type="Proteomes" id="UP001388673">
    <property type="component" value="Unassembled WGS sequence"/>
</dbReference>
<sequence>MVTQEERVQPSQINGQLTSAQGVVEQAVGSVLPEALGSASWLESGAELQKQGQKEVEEAKAQKALGATMDSGVAKAKTAFGYLTSDQETQDQGNQESQKAQADYKQATSDKPFDIPVPSVEGMKGRLETVEGMIKGDQEKQMEGNLRVEKAAWKDGV</sequence>
<evidence type="ECO:0000313" key="2">
    <source>
        <dbReference type="EMBL" id="KAK8864190.1"/>
    </source>
</evidence>
<organism evidence="2 3">
    <name type="scientific">Kwoniella newhampshirensis</name>
    <dbReference type="NCBI Taxonomy" id="1651941"/>
    <lineage>
        <taxon>Eukaryota</taxon>
        <taxon>Fungi</taxon>
        <taxon>Dikarya</taxon>
        <taxon>Basidiomycota</taxon>
        <taxon>Agaricomycotina</taxon>
        <taxon>Tremellomycetes</taxon>
        <taxon>Tremellales</taxon>
        <taxon>Cryptococcaceae</taxon>
        <taxon>Kwoniella</taxon>
    </lineage>
</organism>
<protein>
    <recommendedName>
        <fullName evidence="4">CsbD-like domain-containing protein</fullName>
    </recommendedName>
</protein>
<feature type="region of interest" description="Disordered" evidence="1">
    <location>
        <begin position="84"/>
        <end position="122"/>
    </location>
</feature>
<gene>
    <name evidence="2" type="ORF">IAR55_001436</name>
</gene>
<evidence type="ECO:0000256" key="1">
    <source>
        <dbReference type="SAM" id="MobiDB-lite"/>
    </source>
</evidence>
<evidence type="ECO:0008006" key="4">
    <source>
        <dbReference type="Google" id="ProtNLM"/>
    </source>
</evidence>
<evidence type="ECO:0000313" key="3">
    <source>
        <dbReference type="Proteomes" id="UP001388673"/>
    </source>
</evidence>